<dbReference type="Proteomes" id="UP000299102">
    <property type="component" value="Unassembled WGS sequence"/>
</dbReference>
<name>A0A4C1USK9_EUMVA</name>
<protein>
    <submittedName>
        <fullName evidence="1">Uncharacterized protein</fullName>
    </submittedName>
</protein>
<gene>
    <name evidence="1" type="ORF">EVAR_22063_1</name>
</gene>
<accession>A0A4C1USK9</accession>
<reference evidence="1 2" key="1">
    <citation type="journal article" date="2019" name="Commun. Biol.">
        <title>The bagworm genome reveals a unique fibroin gene that provides high tensile strength.</title>
        <authorList>
            <person name="Kono N."/>
            <person name="Nakamura H."/>
            <person name="Ohtoshi R."/>
            <person name="Tomita M."/>
            <person name="Numata K."/>
            <person name="Arakawa K."/>
        </authorList>
    </citation>
    <scope>NUCLEOTIDE SEQUENCE [LARGE SCALE GENOMIC DNA]</scope>
</reference>
<proteinExistence type="predicted"/>
<evidence type="ECO:0000313" key="1">
    <source>
        <dbReference type="EMBL" id="GBP29451.1"/>
    </source>
</evidence>
<organism evidence="1 2">
    <name type="scientific">Eumeta variegata</name>
    <name type="common">Bagworm moth</name>
    <name type="synonym">Eumeta japonica</name>
    <dbReference type="NCBI Taxonomy" id="151549"/>
    <lineage>
        <taxon>Eukaryota</taxon>
        <taxon>Metazoa</taxon>
        <taxon>Ecdysozoa</taxon>
        <taxon>Arthropoda</taxon>
        <taxon>Hexapoda</taxon>
        <taxon>Insecta</taxon>
        <taxon>Pterygota</taxon>
        <taxon>Neoptera</taxon>
        <taxon>Endopterygota</taxon>
        <taxon>Lepidoptera</taxon>
        <taxon>Glossata</taxon>
        <taxon>Ditrysia</taxon>
        <taxon>Tineoidea</taxon>
        <taxon>Psychidae</taxon>
        <taxon>Oiketicinae</taxon>
        <taxon>Eumeta</taxon>
    </lineage>
</organism>
<dbReference type="EMBL" id="BGZK01000220">
    <property type="protein sequence ID" value="GBP29451.1"/>
    <property type="molecule type" value="Genomic_DNA"/>
</dbReference>
<evidence type="ECO:0000313" key="2">
    <source>
        <dbReference type="Proteomes" id="UP000299102"/>
    </source>
</evidence>
<keyword evidence="2" id="KW-1185">Reference proteome</keyword>
<sequence>MGDYRVLSKPCQMIDAHLKLSALFLQQWQYFVLGASTKFQVLWDRPNNVPDLVIKSHPSNVLLLELGRIMNDDRNCLPFLTSTRAVSTCLKMSASVMEIVDSLQSTTRSFKMRYKHELVMQCVASVSTTAIPTRPIITTGTISNEVELVDKSSTVLNHIFVSDVCGVLLHVS</sequence>
<dbReference type="AlphaFoldDB" id="A0A4C1USK9"/>
<comment type="caution">
    <text evidence="1">The sequence shown here is derived from an EMBL/GenBank/DDBJ whole genome shotgun (WGS) entry which is preliminary data.</text>
</comment>